<name>A0ABT8D686_9RHOB</name>
<dbReference type="SUPFAM" id="SSF53335">
    <property type="entry name" value="S-adenosyl-L-methionine-dependent methyltransferases"/>
    <property type="match status" value="1"/>
</dbReference>
<dbReference type="GO" id="GO:0008168">
    <property type="term" value="F:methyltransferase activity"/>
    <property type="evidence" value="ECO:0007669"/>
    <property type="project" value="UniProtKB-KW"/>
</dbReference>
<dbReference type="Pfam" id="PF13489">
    <property type="entry name" value="Methyltransf_23"/>
    <property type="match status" value="1"/>
</dbReference>
<gene>
    <name evidence="1" type="ORF">QWZ10_09620</name>
</gene>
<dbReference type="Gene3D" id="3.40.50.150">
    <property type="entry name" value="Vaccinia Virus protein VP39"/>
    <property type="match status" value="1"/>
</dbReference>
<keyword evidence="1" id="KW-0489">Methyltransferase</keyword>
<dbReference type="InterPro" id="IPR029063">
    <property type="entry name" value="SAM-dependent_MTases_sf"/>
</dbReference>
<organism evidence="1 2">
    <name type="scientific">Paracoccus cavernae</name>
    <dbReference type="NCBI Taxonomy" id="1571207"/>
    <lineage>
        <taxon>Bacteria</taxon>
        <taxon>Pseudomonadati</taxon>
        <taxon>Pseudomonadota</taxon>
        <taxon>Alphaproteobacteria</taxon>
        <taxon>Rhodobacterales</taxon>
        <taxon>Paracoccaceae</taxon>
        <taxon>Paracoccus</taxon>
    </lineage>
</organism>
<proteinExistence type="predicted"/>
<dbReference type="GO" id="GO:0032259">
    <property type="term" value="P:methylation"/>
    <property type="evidence" value="ECO:0007669"/>
    <property type="project" value="UniProtKB-KW"/>
</dbReference>
<protein>
    <submittedName>
        <fullName evidence="1">Methyltransferase domain-containing protein</fullName>
    </submittedName>
</protein>
<dbReference type="Proteomes" id="UP001243846">
    <property type="component" value="Unassembled WGS sequence"/>
</dbReference>
<evidence type="ECO:0000313" key="1">
    <source>
        <dbReference type="EMBL" id="MDN3712005.1"/>
    </source>
</evidence>
<evidence type="ECO:0000313" key="2">
    <source>
        <dbReference type="Proteomes" id="UP001243846"/>
    </source>
</evidence>
<sequence length="252" mass="27645">MTALPLERIARSFHRHRASYDDHATPQSLVARDLARRLDRASGTRHFDSVFEFGCGSGHLTRALAARFAIGQLALNDLVAQALPQDLPCPARFRTGPVEDAELPARIDLLASASTIQWLADPAATLARLCARVARGGWLAVSGFGPAQFRELSAQNGAGAPSLMTPEAMARLLPEGWQVADCGQRVLRQWFAEPRDLLHHLRRTGVNGLARRGWTRRDLAGFCTDLRAAHGDGTGRVPLSWHPVWLVAQKRD</sequence>
<accession>A0ABT8D686</accession>
<reference evidence="2" key="1">
    <citation type="journal article" date="2019" name="Int. J. Syst. Evol. Microbiol.">
        <title>The Global Catalogue of Microorganisms (GCM) 10K type strain sequencing project: providing services to taxonomists for standard genome sequencing and annotation.</title>
        <authorList>
            <consortium name="The Broad Institute Genomics Platform"/>
            <consortium name="The Broad Institute Genome Sequencing Center for Infectious Disease"/>
            <person name="Wu L."/>
            <person name="Ma J."/>
        </authorList>
    </citation>
    <scope>NUCLEOTIDE SEQUENCE [LARGE SCALE GENOMIC DNA]</scope>
    <source>
        <strain evidence="2">CECT 8482</strain>
    </source>
</reference>
<comment type="caution">
    <text evidence="1">The sequence shown here is derived from an EMBL/GenBank/DDBJ whole genome shotgun (WGS) entry which is preliminary data.</text>
</comment>
<dbReference type="EMBL" id="JAUFRC010000001">
    <property type="protein sequence ID" value="MDN3712005.1"/>
    <property type="molecule type" value="Genomic_DNA"/>
</dbReference>
<keyword evidence="2" id="KW-1185">Reference proteome</keyword>
<dbReference type="RefSeq" id="WP_377683916.1">
    <property type="nucleotide sequence ID" value="NZ_JBHMDZ010000002.1"/>
</dbReference>
<keyword evidence="1" id="KW-0808">Transferase</keyword>